<dbReference type="Gene3D" id="1.20.1250.20">
    <property type="entry name" value="MFS general substrate transporter like domains"/>
    <property type="match status" value="1"/>
</dbReference>
<organism evidence="10 11">
    <name type="scientific">Talaromyces rugulosus</name>
    <name type="common">Penicillium rugulosum</name>
    <dbReference type="NCBI Taxonomy" id="121627"/>
    <lineage>
        <taxon>Eukaryota</taxon>
        <taxon>Fungi</taxon>
        <taxon>Dikarya</taxon>
        <taxon>Ascomycota</taxon>
        <taxon>Pezizomycotina</taxon>
        <taxon>Eurotiomycetes</taxon>
        <taxon>Eurotiomycetidae</taxon>
        <taxon>Eurotiales</taxon>
        <taxon>Trichocomaceae</taxon>
        <taxon>Talaromyces</taxon>
        <taxon>Talaromyces sect. Islandici</taxon>
    </lineage>
</organism>
<dbReference type="Pfam" id="PF00083">
    <property type="entry name" value="Sugar_tr"/>
    <property type="match status" value="1"/>
</dbReference>
<evidence type="ECO:0000256" key="6">
    <source>
        <dbReference type="ARBA" id="ARBA00023136"/>
    </source>
</evidence>
<evidence type="ECO:0000256" key="2">
    <source>
        <dbReference type="ARBA" id="ARBA00010992"/>
    </source>
</evidence>
<protein>
    <recommendedName>
        <fullName evidence="9">Major facilitator superfamily (MFS) profile domain-containing protein</fullName>
    </recommendedName>
</protein>
<dbReference type="InterPro" id="IPR005828">
    <property type="entry name" value="MFS_sugar_transport-like"/>
</dbReference>
<feature type="transmembrane region" description="Helical" evidence="8">
    <location>
        <begin position="201"/>
        <end position="223"/>
    </location>
</feature>
<reference evidence="11" key="1">
    <citation type="submission" date="2020-06" db="EMBL/GenBank/DDBJ databases">
        <title>A chromosome-scale genome assembly of Talaromyces rugulosus W13939.</title>
        <authorList>
            <person name="Wang B."/>
            <person name="Guo L."/>
            <person name="Ye K."/>
            <person name="Wang L."/>
        </authorList>
    </citation>
    <scope>NUCLEOTIDE SEQUENCE [LARGE SCALE GENOMIC DNA]</scope>
    <source>
        <strain evidence="11">W13939</strain>
    </source>
</reference>
<dbReference type="InterPro" id="IPR020846">
    <property type="entry name" value="MFS_dom"/>
</dbReference>
<dbReference type="PROSITE" id="PS50850">
    <property type="entry name" value="MFS"/>
    <property type="match status" value="1"/>
</dbReference>
<dbReference type="PROSITE" id="PS00216">
    <property type="entry name" value="SUGAR_TRANSPORT_1"/>
    <property type="match status" value="1"/>
</dbReference>
<feature type="transmembrane region" description="Helical" evidence="8">
    <location>
        <begin position="30"/>
        <end position="47"/>
    </location>
</feature>
<feature type="transmembrane region" description="Helical" evidence="8">
    <location>
        <begin position="163"/>
        <end position="181"/>
    </location>
</feature>
<dbReference type="AlphaFoldDB" id="A0A7H8QLK6"/>
<feature type="transmembrane region" description="Helical" evidence="8">
    <location>
        <begin position="131"/>
        <end position="151"/>
    </location>
</feature>
<keyword evidence="5 8" id="KW-1133">Transmembrane helix</keyword>
<feature type="transmembrane region" description="Helical" evidence="8">
    <location>
        <begin position="106"/>
        <end position="125"/>
    </location>
</feature>
<evidence type="ECO:0000256" key="8">
    <source>
        <dbReference type="SAM" id="Phobius"/>
    </source>
</evidence>
<dbReference type="EMBL" id="CP055898">
    <property type="protein sequence ID" value="QKX54103.1"/>
    <property type="molecule type" value="Genomic_DNA"/>
</dbReference>
<feature type="transmembrane region" description="Helical" evidence="8">
    <location>
        <begin position="303"/>
        <end position="325"/>
    </location>
</feature>
<dbReference type="PANTHER" id="PTHR48022:SF2">
    <property type="entry name" value="PLASTIDIC GLUCOSE TRANSPORTER 4"/>
    <property type="match status" value="1"/>
</dbReference>
<evidence type="ECO:0000313" key="10">
    <source>
        <dbReference type="EMBL" id="QKX54103.1"/>
    </source>
</evidence>
<dbReference type="InterPro" id="IPR036259">
    <property type="entry name" value="MFS_trans_sf"/>
</dbReference>
<sequence>MSPVTGAAVSGNLANAYGPSGYKGLIKEHYILALACFASMGGVLFGYDQGVISGVLVMNSFAKEFPALASSPTLQGWMVSVLTLGAMFGAFINGPISDRFSRRWSILYANVIFLIGSVLQCAAQSVAMIFVARFIAGLAVGMLSMVVPLYLSELAPPNIRGSLVALQQLAITIGIMVAFWLDYGTQYIGGTGDGQKQIAWRLPLALQCVPSLVLAVGTFFLPYSPRWLMNRGREDEAFETLVRLRRVSPNDARVKMEMLEIKAARMFEQETTGTKNDGKSAFKIALSEYLELITLPHLRKRTIIACLLQIIQQFTGINAIIYYAPQIFQSIGLSGNSVNLLATGVVGIINFCSTIPAILFLDRWGRRKILIVGAIGMSISQLMVGTLFAVYQHSWLTHTAAGWAACVFVWIYTSNFAFSIGCVNWVLPSEMFPPATRGKAVGVAIACNWLSNFVVALITPRMLHSITFGTFYFFLVFCLGLIVWVYFGVPETKGIPIEEMDKIFGGNAGEADYQRMADIRVRLGMDQTRDISDDKNDATACFVEEAGNA</sequence>
<dbReference type="PANTHER" id="PTHR48022">
    <property type="entry name" value="PLASTIDIC GLUCOSE TRANSPORTER 4"/>
    <property type="match status" value="1"/>
</dbReference>
<dbReference type="InterPro" id="IPR005829">
    <property type="entry name" value="Sugar_transporter_CS"/>
</dbReference>
<feature type="transmembrane region" description="Helical" evidence="8">
    <location>
        <begin position="471"/>
        <end position="489"/>
    </location>
</feature>
<feature type="transmembrane region" description="Helical" evidence="8">
    <location>
        <begin position="74"/>
        <end position="94"/>
    </location>
</feature>
<dbReference type="GO" id="GO:0016020">
    <property type="term" value="C:membrane"/>
    <property type="evidence" value="ECO:0007669"/>
    <property type="project" value="UniProtKB-SubCell"/>
</dbReference>
<keyword evidence="6 8" id="KW-0472">Membrane</keyword>
<evidence type="ECO:0000256" key="7">
    <source>
        <dbReference type="RuleBase" id="RU003346"/>
    </source>
</evidence>
<feature type="transmembrane region" description="Helical" evidence="8">
    <location>
        <begin position="337"/>
        <end position="362"/>
    </location>
</feature>
<accession>A0A7H8QLK6</accession>
<dbReference type="CDD" id="cd17356">
    <property type="entry name" value="MFS_HXT"/>
    <property type="match status" value="1"/>
</dbReference>
<dbReference type="FunFam" id="1.20.1250.20:FF:000026">
    <property type="entry name" value="MFS quinate transporter QutD"/>
    <property type="match status" value="1"/>
</dbReference>
<keyword evidence="3 7" id="KW-0813">Transport</keyword>
<dbReference type="GeneID" id="55988699"/>
<gene>
    <name evidence="10" type="ORF">TRUGW13939_01186</name>
</gene>
<dbReference type="OrthoDB" id="8120565at2759"/>
<feature type="transmembrane region" description="Helical" evidence="8">
    <location>
        <begin position="402"/>
        <end position="427"/>
    </location>
</feature>
<dbReference type="PROSITE" id="PS00217">
    <property type="entry name" value="SUGAR_TRANSPORT_2"/>
    <property type="match status" value="1"/>
</dbReference>
<dbReference type="InterPro" id="IPR050360">
    <property type="entry name" value="MFS_Sugar_Transporters"/>
</dbReference>
<evidence type="ECO:0000313" key="11">
    <source>
        <dbReference type="Proteomes" id="UP000509510"/>
    </source>
</evidence>
<keyword evidence="11" id="KW-1185">Reference proteome</keyword>
<evidence type="ECO:0000256" key="1">
    <source>
        <dbReference type="ARBA" id="ARBA00004141"/>
    </source>
</evidence>
<keyword evidence="4 8" id="KW-0812">Transmembrane</keyword>
<name>A0A7H8QLK6_TALRU</name>
<dbReference type="InterPro" id="IPR003663">
    <property type="entry name" value="Sugar/inositol_transpt"/>
</dbReference>
<dbReference type="PRINTS" id="PR00171">
    <property type="entry name" value="SUGRTRNSPORT"/>
</dbReference>
<dbReference type="Proteomes" id="UP000509510">
    <property type="component" value="Chromosome I"/>
</dbReference>
<dbReference type="RefSeq" id="XP_035340282.1">
    <property type="nucleotide sequence ID" value="XM_035484389.1"/>
</dbReference>
<feature type="domain" description="Major facilitator superfamily (MFS) profile" evidence="9">
    <location>
        <begin position="34"/>
        <end position="493"/>
    </location>
</feature>
<evidence type="ECO:0000259" key="9">
    <source>
        <dbReference type="PROSITE" id="PS50850"/>
    </source>
</evidence>
<dbReference type="GO" id="GO:0005351">
    <property type="term" value="F:carbohydrate:proton symporter activity"/>
    <property type="evidence" value="ECO:0007669"/>
    <property type="project" value="TreeGrafter"/>
</dbReference>
<feature type="transmembrane region" description="Helical" evidence="8">
    <location>
        <begin position="369"/>
        <end position="390"/>
    </location>
</feature>
<proteinExistence type="inferred from homology"/>
<comment type="similarity">
    <text evidence="2 7">Belongs to the major facilitator superfamily. Sugar transporter (TC 2.A.1.1) family.</text>
</comment>
<evidence type="ECO:0000256" key="4">
    <source>
        <dbReference type="ARBA" id="ARBA00022692"/>
    </source>
</evidence>
<dbReference type="NCBIfam" id="TIGR00879">
    <property type="entry name" value="SP"/>
    <property type="match status" value="1"/>
</dbReference>
<dbReference type="SUPFAM" id="SSF103473">
    <property type="entry name" value="MFS general substrate transporter"/>
    <property type="match status" value="1"/>
</dbReference>
<comment type="subcellular location">
    <subcellularLocation>
        <location evidence="1">Membrane</location>
        <topology evidence="1">Multi-pass membrane protein</topology>
    </subcellularLocation>
</comment>
<evidence type="ECO:0000256" key="5">
    <source>
        <dbReference type="ARBA" id="ARBA00022989"/>
    </source>
</evidence>
<dbReference type="KEGG" id="trg:TRUGW13939_01186"/>
<evidence type="ECO:0000256" key="3">
    <source>
        <dbReference type="ARBA" id="ARBA00022448"/>
    </source>
</evidence>
<feature type="transmembrane region" description="Helical" evidence="8">
    <location>
        <begin position="439"/>
        <end position="459"/>
    </location>
</feature>